<sequence length="79" mass="8898">MTESDVALIEGYGKELILCEVSLQLLPAIQEPTTSLNTRIEEVKLDIGLLRHEMQLLKGVGERDRNWLCCKNLCVFGLP</sequence>
<evidence type="ECO:0000313" key="2">
    <source>
        <dbReference type="Proteomes" id="UP000824782"/>
    </source>
</evidence>
<comment type="caution">
    <text evidence="1">The sequence shown here is derived from an EMBL/GenBank/DDBJ whole genome shotgun (WGS) entry which is preliminary data.</text>
</comment>
<dbReference type="Proteomes" id="UP000824782">
    <property type="component" value="Unassembled WGS sequence"/>
</dbReference>
<gene>
    <name evidence="1" type="ORF">GDO81_009982</name>
</gene>
<organism evidence="1 2">
    <name type="scientific">Engystomops pustulosus</name>
    <name type="common">Tungara frog</name>
    <name type="synonym">Physalaemus pustulosus</name>
    <dbReference type="NCBI Taxonomy" id="76066"/>
    <lineage>
        <taxon>Eukaryota</taxon>
        <taxon>Metazoa</taxon>
        <taxon>Chordata</taxon>
        <taxon>Craniata</taxon>
        <taxon>Vertebrata</taxon>
        <taxon>Euteleostomi</taxon>
        <taxon>Amphibia</taxon>
        <taxon>Batrachia</taxon>
        <taxon>Anura</taxon>
        <taxon>Neobatrachia</taxon>
        <taxon>Hyloidea</taxon>
        <taxon>Leptodactylidae</taxon>
        <taxon>Leiuperinae</taxon>
        <taxon>Engystomops</taxon>
    </lineage>
</organism>
<name>A0AAV7BWV6_ENGPU</name>
<protein>
    <submittedName>
        <fullName evidence="1">Uncharacterized protein</fullName>
    </submittedName>
</protein>
<evidence type="ECO:0000313" key="1">
    <source>
        <dbReference type="EMBL" id="KAG8576811.1"/>
    </source>
</evidence>
<reference evidence="1" key="1">
    <citation type="thesis" date="2020" institute="ProQuest LLC" country="789 East Eisenhower Parkway, Ann Arbor, MI, USA">
        <title>Comparative Genomics and Chromosome Evolution.</title>
        <authorList>
            <person name="Mudd A.B."/>
        </authorList>
    </citation>
    <scope>NUCLEOTIDE SEQUENCE</scope>
    <source>
        <strain evidence="1">237g6f4</strain>
        <tissue evidence="1">Blood</tissue>
    </source>
</reference>
<keyword evidence="2" id="KW-1185">Reference proteome</keyword>
<dbReference type="AlphaFoldDB" id="A0AAV7BWV6"/>
<dbReference type="EMBL" id="WNYA01000004">
    <property type="protein sequence ID" value="KAG8576811.1"/>
    <property type="molecule type" value="Genomic_DNA"/>
</dbReference>
<proteinExistence type="predicted"/>
<accession>A0AAV7BWV6</accession>